<dbReference type="SUPFAM" id="SSF53098">
    <property type="entry name" value="Ribonuclease H-like"/>
    <property type="match status" value="1"/>
</dbReference>
<evidence type="ECO:0000256" key="2">
    <source>
        <dbReference type="ARBA" id="ARBA00022723"/>
    </source>
</evidence>
<feature type="domain" description="HAT C-terminal dimerisation" evidence="7">
    <location>
        <begin position="466"/>
        <end position="541"/>
    </location>
</feature>
<sequence>MVEKASLGTLLSFFNPCAKEVLPTSHNTLARYTDPPLCRYLDKSDTLGLVGSFVQISDDEKPQRVRVLLGLQEVAGHSGENQGRVIAPILEEFDIMGKIGCVMGDNSGTNDTLCRFLSSRFESLETTTTPKWVAQEMRGRCLGHMINLIVNAFLSNKEICEETEEEDLWVTITTTSYEEAHHQEKEKGKKAGRKKQTSSKLEPIAALTKLHGIAVHIRNSSGHAKEFRRLAGRLIPQDNATRWNSWFTMVKVACEKEAAVLKYTLNNRSDLREKFLTDEDWKELRKIRDFLKVFHEATLRSEGDHGSIGHTLVLLNALHECVTDEIGETESHGMQQRLKKCQSTIHNWWKRCTRESPLYILSVMLQPQYRTELFSAWGGVYGEETVAQARERATAFWQQYKQASGTDSIQPPAPPAPPSQKKKKKTNSTKMSALTSKLHALTIAPPRPRDELTDYLLSNLNSDIQKLGLQGYSNSSLIEWWYKQRHQWPTLSRFAIEILSIAAMSDDVERVFSGCRRTISWERARLGVDKVEAVECLGSWFPLNAEDEVGGLGDDSEDFSIDSDSEDDKE</sequence>
<evidence type="ECO:0000256" key="5">
    <source>
        <dbReference type="ARBA" id="ARBA00023242"/>
    </source>
</evidence>
<evidence type="ECO:0000313" key="9">
    <source>
        <dbReference type="Proteomes" id="UP000243515"/>
    </source>
</evidence>
<organism evidence="8 9">
    <name type="scientific">Elaphomyces granulatus</name>
    <dbReference type="NCBI Taxonomy" id="519963"/>
    <lineage>
        <taxon>Eukaryota</taxon>
        <taxon>Fungi</taxon>
        <taxon>Dikarya</taxon>
        <taxon>Ascomycota</taxon>
        <taxon>Pezizomycotina</taxon>
        <taxon>Eurotiomycetes</taxon>
        <taxon>Eurotiomycetidae</taxon>
        <taxon>Eurotiales</taxon>
        <taxon>Elaphomycetaceae</taxon>
        <taxon>Elaphomyces</taxon>
    </lineage>
</organism>
<dbReference type="InterPro" id="IPR012337">
    <property type="entry name" value="RNaseH-like_sf"/>
</dbReference>
<keyword evidence="3" id="KW-0863">Zinc-finger</keyword>
<feature type="region of interest" description="Disordered" evidence="6">
    <location>
        <begin position="179"/>
        <end position="200"/>
    </location>
</feature>
<accession>A0A232LRH3</accession>
<comment type="caution">
    <text evidence="8">The sequence shown here is derived from an EMBL/GenBank/DDBJ whole genome shotgun (WGS) entry which is preliminary data.</text>
</comment>
<dbReference type="AlphaFoldDB" id="A0A232LRH3"/>
<proteinExistence type="predicted"/>
<dbReference type="PANTHER" id="PTHR46481">
    <property type="entry name" value="ZINC FINGER BED DOMAIN-CONTAINING PROTEIN 4"/>
    <property type="match status" value="1"/>
</dbReference>
<evidence type="ECO:0000256" key="4">
    <source>
        <dbReference type="ARBA" id="ARBA00022833"/>
    </source>
</evidence>
<dbReference type="Proteomes" id="UP000243515">
    <property type="component" value="Unassembled WGS sequence"/>
</dbReference>
<dbReference type="EMBL" id="NPHW01005434">
    <property type="protein sequence ID" value="OXV06763.1"/>
    <property type="molecule type" value="Genomic_DNA"/>
</dbReference>
<keyword evidence="4" id="KW-0862">Zinc</keyword>
<name>A0A232LRH3_9EURO</name>
<gene>
    <name evidence="8" type="ORF">Egran_05470</name>
</gene>
<dbReference type="GO" id="GO:0046983">
    <property type="term" value="F:protein dimerization activity"/>
    <property type="evidence" value="ECO:0007669"/>
    <property type="project" value="InterPro"/>
</dbReference>
<evidence type="ECO:0000256" key="6">
    <source>
        <dbReference type="SAM" id="MobiDB-lite"/>
    </source>
</evidence>
<protein>
    <recommendedName>
        <fullName evidence="7">HAT C-terminal dimerisation domain-containing protein</fullName>
    </recommendedName>
</protein>
<keyword evidence="9" id="KW-1185">Reference proteome</keyword>
<feature type="region of interest" description="Disordered" evidence="6">
    <location>
        <begin position="546"/>
        <end position="570"/>
    </location>
</feature>
<evidence type="ECO:0000256" key="1">
    <source>
        <dbReference type="ARBA" id="ARBA00004123"/>
    </source>
</evidence>
<dbReference type="Pfam" id="PF05699">
    <property type="entry name" value="Dimer_Tnp_hAT"/>
    <property type="match status" value="1"/>
</dbReference>
<dbReference type="GO" id="GO:0005634">
    <property type="term" value="C:nucleus"/>
    <property type="evidence" value="ECO:0007669"/>
    <property type="project" value="UniProtKB-SubCell"/>
</dbReference>
<keyword evidence="5" id="KW-0539">Nucleus</keyword>
<dbReference type="InterPro" id="IPR008906">
    <property type="entry name" value="HATC_C_dom"/>
</dbReference>
<dbReference type="OrthoDB" id="4505704at2759"/>
<keyword evidence="2" id="KW-0479">Metal-binding</keyword>
<comment type="subcellular location">
    <subcellularLocation>
        <location evidence="1">Nucleus</location>
    </subcellularLocation>
</comment>
<reference evidence="8 9" key="1">
    <citation type="journal article" date="2015" name="Environ. Microbiol.">
        <title>Metagenome sequence of Elaphomyces granulatus from sporocarp tissue reveals Ascomycota ectomycorrhizal fingerprints of genome expansion and a Proteobacteria-rich microbiome.</title>
        <authorList>
            <person name="Quandt C.A."/>
            <person name="Kohler A."/>
            <person name="Hesse C.N."/>
            <person name="Sharpton T.J."/>
            <person name="Martin F."/>
            <person name="Spatafora J.W."/>
        </authorList>
    </citation>
    <scope>NUCLEOTIDE SEQUENCE [LARGE SCALE GENOMIC DNA]</scope>
    <source>
        <strain evidence="8 9">OSC145934</strain>
    </source>
</reference>
<dbReference type="PANTHER" id="PTHR46481:SF10">
    <property type="entry name" value="ZINC FINGER BED DOMAIN-CONTAINING PROTEIN 39"/>
    <property type="match status" value="1"/>
</dbReference>
<dbReference type="InterPro" id="IPR052035">
    <property type="entry name" value="ZnF_BED_domain_contain"/>
</dbReference>
<evidence type="ECO:0000256" key="3">
    <source>
        <dbReference type="ARBA" id="ARBA00022771"/>
    </source>
</evidence>
<feature type="region of interest" description="Disordered" evidence="6">
    <location>
        <begin position="404"/>
        <end position="429"/>
    </location>
</feature>
<evidence type="ECO:0000259" key="7">
    <source>
        <dbReference type="Pfam" id="PF05699"/>
    </source>
</evidence>
<evidence type="ECO:0000313" key="8">
    <source>
        <dbReference type="EMBL" id="OXV06763.1"/>
    </source>
</evidence>
<dbReference type="GO" id="GO:0008270">
    <property type="term" value="F:zinc ion binding"/>
    <property type="evidence" value="ECO:0007669"/>
    <property type="project" value="UniProtKB-KW"/>
</dbReference>
<feature type="compositionally biased region" description="Basic and acidic residues" evidence="6">
    <location>
        <begin position="179"/>
        <end position="189"/>
    </location>
</feature>